<dbReference type="OMA" id="AITYPHF"/>
<dbReference type="EMBL" id="JRES01001160">
    <property type="protein sequence ID" value="KNC24951.1"/>
    <property type="molecule type" value="Genomic_DNA"/>
</dbReference>
<keyword evidence="4 8" id="KW-0812">Transmembrane</keyword>
<keyword evidence="10" id="KW-1185">Reference proteome</keyword>
<dbReference type="PANTHER" id="PTHR11923">
    <property type="entry name" value="SCAVENGER RECEPTOR CLASS B TYPE-1 SR-B1"/>
    <property type="match status" value="1"/>
</dbReference>
<evidence type="ECO:0000256" key="3">
    <source>
        <dbReference type="ARBA" id="ARBA00022475"/>
    </source>
</evidence>
<name>A0A0L0BYA6_LUCCU</name>
<dbReference type="InterPro" id="IPR002159">
    <property type="entry name" value="CD36_fam"/>
</dbReference>
<dbReference type="AlphaFoldDB" id="A0A0L0BYA6"/>
<evidence type="ECO:0000256" key="7">
    <source>
        <dbReference type="ARBA" id="ARBA00023180"/>
    </source>
</evidence>
<keyword evidence="5 8" id="KW-1133">Transmembrane helix</keyword>
<gene>
    <name evidence="9" type="ORF">FF38_11886</name>
</gene>
<comment type="caution">
    <text evidence="9">The sequence shown here is derived from an EMBL/GenBank/DDBJ whole genome shotgun (WGS) entry which is preliminary data.</text>
</comment>
<organism evidence="9 10">
    <name type="scientific">Lucilia cuprina</name>
    <name type="common">Green bottle fly</name>
    <name type="synonym">Australian sheep blowfly</name>
    <dbReference type="NCBI Taxonomy" id="7375"/>
    <lineage>
        <taxon>Eukaryota</taxon>
        <taxon>Metazoa</taxon>
        <taxon>Ecdysozoa</taxon>
        <taxon>Arthropoda</taxon>
        <taxon>Hexapoda</taxon>
        <taxon>Insecta</taxon>
        <taxon>Pterygota</taxon>
        <taxon>Neoptera</taxon>
        <taxon>Endopterygota</taxon>
        <taxon>Diptera</taxon>
        <taxon>Brachycera</taxon>
        <taxon>Muscomorpha</taxon>
        <taxon>Oestroidea</taxon>
        <taxon>Calliphoridae</taxon>
        <taxon>Luciliinae</taxon>
        <taxon>Lucilia</taxon>
    </lineage>
</organism>
<evidence type="ECO:0000256" key="8">
    <source>
        <dbReference type="SAM" id="Phobius"/>
    </source>
</evidence>
<evidence type="ECO:0000313" key="10">
    <source>
        <dbReference type="Proteomes" id="UP000037069"/>
    </source>
</evidence>
<sequence>MKLFTTNSSKTANVLKLASLGMTLIILAVVILCTDPVAKIVDSQLAIKTGSLLYNLWLKPPLNVYITVYMFNVTNLDAFTRGLDAKLKIAEVGPYVYQEILENHNVTFNANNTVTYTPRRIVKFLREKSVGDPKVDKIIAPNIPYMGVTSAASGFSTFAALAISALTRRLNSKPMLEMSVHEYLWGYEDNLVYLASKIIPNVINFQRFGLMERMFDEGDNIVTMQLPSKKPRKASDKSRRDFAIDTWNGRKSIKYWTPNGNSTLTNCNSIQGTYDATLFPRNITKGETFRIYRKAFCRTLPIVYSHPGKIDGIEAYHFKLHEKAFDSDINDPDSSCFCTNKKCLRKGLGNITPCYYNIPLAISFPHFFNGDPSLLEPFEGLNPNEEKHGSEIVIQPQLGIPMKVRSRFQINLLMDEVKYNREMTRFRNTVLPIFWLEIGVEELTPGIKMLLKLLFKICPYVQCGLIIALIVAGLSLVGTALLSCFWLPSTTTISSSMQRQTKQKCNILLTESSVEAAAVNKNKMNKTNVCIVPLLPAPPTSAKALEQMVKQDEKMTTLMLLLPPQVDQQKTKESKLKQLKNKFCKKNTLLPFLQNEFMTT</sequence>
<evidence type="ECO:0000256" key="1">
    <source>
        <dbReference type="ARBA" id="ARBA00004236"/>
    </source>
</evidence>
<evidence type="ECO:0000256" key="4">
    <source>
        <dbReference type="ARBA" id="ARBA00022692"/>
    </source>
</evidence>
<comment type="subcellular location">
    <subcellularLocation>
        <location evidence="1">Cell membrane</location>
    </subcellularLocation>
</comment>
<comment type="similarity">
    <text evidence="2">Belongs to the CD36 family.</text>
</comment>
<keyword evidence="3" id="KW-1003">Cell membrane</keyword>
<dbReference type="Pfam" id="PF01130">
    <property type="entry name" value="CD36"/>
    <property type="match status" value="1"/>
</dbReference>
<keyword evidence="7" id="KW-0325">Glycoprotein</keyword>
<keyword evidence="6 8" id="KW-0472">Membrane</keyword>
<evidence type="ECO:0000256" key="6">
    <source>
        <dbReference type="ARBA" id="ARBA00023136"/>
    </source>
</evidence>
<evidence type="ECO:0000313" key="9">
    <source>
        <dbReference type="EMBL" id="KNC24951.1"/>
    </source>
</evidence>
<feature type="transmembrane region" description="Helical" evidence="8">
    <location>
        <begin position="12"/>
        <end position="32"/>
    </location>
</feature>
<dbReference type="OrthoDB" id="18585at2759"/>
<evidence type="ECO:0000256" key="5">
    <source>
        <dbReference type="ARBA" id="ARBA00022989"/>
    </source>
</evidence>
<evidence type="ECO:0008006" key="11">
    <source>
        <dbReference type="Google" id="ProtNLM"/>
    </source>
</evidence>
<dbReference type="PANTHER" id="PTHR11923:SF104">
    <property type="entry name" value="FI07620P"/>
    <property type="match status" value="1"/>
</dbReference>
<protein>
    <recommendedName>
        <fullName evidence="11">Scavenger receptor class B member 1</fullName>
    </recommendedName>
</protein>
<reference evidence="9 10" key="1">
    <citation type="journal article" date="2015" name="Nat. Commun.">
        <title>Lucilia cuprina genome unlocks parasitic fly biology to underpin future interventions.</title>
        <authorList>
            <person name="Anstead C.A."/>
            <person name="Korhonen P.K."/>
            <person name="Young N.D."/>
            <person name="Hall R.S."/>
            <person name="Jex A.R."/>
            <person name="Murali S.C."/>
            <person name="Hughes D.S."/>
            <person name="Lee S.F."/>
            <person name="Perry T."/>
            <person name="Stroehlein A.J."/>
            <person name="Ansell B.R."/>
            <person name="Breugelmans B."/>
            <person name="Hofmann A."/>
            <person name="Qu J."/>
            <person name="Dugan S."/>
            <person name="Lee S.L."/>
            <person name="Chao H."/>
            <person name="Dinh H."/>
            <person name="Han Y."/>
            <person name="Doddapaneni H.V."/>
            <person name="Worley K.C."/>
            <person name="Muzny D.M."/>
            <person name="Ioannidis P."/>
            <person name="Waterhouse R.M."/>
            <person name="Zdobnov E.M."/>
            <person name="James P.J."/>
            <person name="Bagnall N.H."/>
            <person name="Kotze A.C."/>
            <person name="Gibbs R.A."/>
            <person name="Richards S."/>
            <person name="Batterham P."/>
            <person name="Gasser R.B."/>
        </authorList>
    </citation>
    <scope>NUCLEOTIDE SEQUENCE [LARGE SCALE GENOMIC DNA]</scope>
    <source>
        <strain evidence="9 10">LS</strain>
        <tissue evidence="9">Full body</tissue>
    </source>
</reference>
<dbReference type="GO" id="GO:0005737">
    <property type="term" value="C:cytoplasm"/>
    <property type="evidence" value="ECO:0007669"/>
    <property type="project" value="TreeGrafter"/>
</dbReference>
<dbReference type="GO" id="GO:0005886">
    <property type="term" value="C:plasma membrane"/>
    <property type="evidence" value="ECO:0007669"/>
    <property type="project" value="UniProtKB-SubCell"/>
</dbReference>
<dbReference type="Proteomes" id="UP000037069">
    <property type="component" value="Unassembled WGS sequence"/>
</dbReference>
<evidence type="ECO:0000256" key="2">
    <source>
        <dbReference type="ARBA" id="ARBA00010532"/>
    </source>
</evidence>
<feature type="transmembrane region" description="Helical" evidence="8">
    <location>
        <begin position="465"/>
        <end position="487"/>
    </location>
</feature>
<dbReference type="GO" id="GO:0005044">
    <property type="term" value="F:scavenger receptor activity"/>
    <property type="evidence" value="ECO:0007669"/>
    <property type="project" value="TreeGrafter"/>
</dbReference>
<dbReference type="PRINTS" id="PR01609">
    <property type="entry name" value="CD36FAMILY"/>
</dbReference>
<proteinExistence type="inferred from homology"/>
<accession>A0A0L0BYA6</accession>